<feature type="signal peptide" evidence="2">
    <location>
        <begin position="1"/>
        <end position="21"/>
    </location>
</feature>
<gene>
    <name evidence="3" type="ORF">PVAR5_3731</name>
</gene>
<feature type="chain" id="PRO_5004733089" description="Secreted protein" evidence="2">
    <location>
        <begin position="22"/>
        <end position="145"/>
    </location>
</feature>
<keyword evidence="4" id="KW-1185">Reference proteome</keyword>
<dbReference type="AlphaFoldDB" id="V5G2K4"/>
<evidence type="ECO:0008006" key="5">
    <source>
        <dbReference type="Google" id="ProtNLM"/>
    </source>
</evidence>
<dbReference type="HOGENOM" id="CLU_1786573_0_0_1"/>
<evidence type="ECO:0000256" key="1">
    <source>
        <dbReference type="SAM" id="MobiDB-lite"/>
    </source>
</evidence>
<accession>V5G2K4</accession>
<sequence length="145" mass="14630">MAGWLSGCLAWYGMVWAKARARGTASVPCAVLASRAGQWAATSQTGISLLGSPPISQSAAAVAGSGCGVGPPSNQQRPRSPCSQFTLAGIPGTAVALGGRQRRPQEAPVRYGNVNLVTPTFLSKPSASSGVRSCGLLAPKPPLDG</sequence>
<protein>
    <recommendedName>
        <fullName evidence="5">Secreted protein</fullName>
    </recommendedName>
</protein>
<evidence type="ECO:0000313" key="3">
    <source>
        <dbReference type="EMBL" id="GAD95092.1"/>
    </source>
</evidence>
<dbReference type="InParanoid" id="V5G2K4"/>
<evidence type="ECO:0000313" key="4">
    <source>
        <dbReference type="Proteomes" id="UP000018001"/>
    </source>
</evidence>
<dbReference type="Proteomes" id="UP000018001">
    <property type="component" value="Unassembled WGS sequence"/>
</dbReference>
<comment type="caution">
    <text evidence="3">The sequence shown here is derived from an EMBL/GenBank/DDBJ whole genome shotgun (WGS) entry which is preliminary data.</text>
</comment>
<evidence type="ECO:0000256" key="2">
    <source>
        <dbReference type="SAM" id="SignalP"/>
    </source>
</evidence>
<dbReference type="EMBL" id="BAUL01000115">
    <property type="protein sequence ID" value="GAD95092.1"/>
    <property type="molecule type" value="Genomic_DNA"/>
</dbReference>
<proteinExistence type="predicted"/>
<keyword evidence="2" id="KW-0732">Signal</keyword>
<organism evidence="3 4">
    <name type="scientific">Byssochlamys spectabilis (strain No. 5 / NBRC 109023)</name>
    <name type="common">Paecilomyces variotii</name>
    <dbReference type="NCBI Taxonomy" id="1356009"/>
    <lineage>
        <taxon>Eukaryota</taxon>
        <taxon>Fungi</taxon>
        <taxon>Dikarya</taxon>
        <taxon>Ascomycota</taxon>
        <taxon>Pezizomycotina</taxon>
        <taxon>Eurotiomycetes</taxon>
        <taxon>Eurotiomycetidae</taxon>
        <taxon>Eurotiales</taxon>
        <taxon>Thermoascaceae</taxon>
        <taxon>Paecilomyces</taxon>
    </lineage>
</organism>
<reference evidence="4" key="1">
    <citation type="journal article" date="2014" name="Genome Announc.">
        <title>Draft genome sequence of the formaldehyde-resistant fungus Byssochlamys spectabilis No. 5 (anamorph Paecilomyces variotii No. 5) (NBRC109023).</title>
        <authorList>
            <person name="Oka T."/>
            <person name="Ekino K."/>
            <person name="Fukuda K."/>
            <person name="Nomura Y."/>
        </authorList>
    </citation>
    <scope>NUCLEOTIDE SEQUENCE [LARGE SCALE GENOMIC DNA]</scope>
    <source>
        <strain evidence="4">No. 5 / NBRC 109023</strain>
    </source>
</reference>
<feature type="region of interest" description="Disordered" evidence="1">
    <location>
        <begin position="124"/>
        <end position="145"/>
    </location>
</feature>
<name>V5G2K4_BYSSN</name>